<name>A0AAN7PCQ8_9COLE</name>
<comment type="caution">
    <text evidence="1">The sequence shown here is derived from an EMBL/GenBank/DDBJ whole genome shotgun (WGS) entry which is preliminary data.</text>
</comment>
<protein>
    <recommendedName>
        <fullName evidence="3">DUF2452 domain-containing protein</fullName>
    </recommendedName>
</protein>
<dbReference type="Proteomes" id="UP001353858">
    <property type="component" value="Unassembled WGS sequence"/>
</dbReference>
<dbReference type="InterPro" id="IPR019534">
    <property type="entry name" value="DUF2452"/>
</dbReference>
<gene>
    <name evidence="1" type="ORF">RN001_007982</name>
</gene>
<evidence type="ECO:0000313" key="2">
    <source>
        <dbReference type="Proteomes" id="UP001353858"/>
    </source>
</evidence>
<dbReference type="PANTHER" id="PTHR14553">
    <property type="entry name" value="UNCHARACTERIZED PROTEIN C1ORF50"/>
    <property type="match status" value="1"/>
</dbReference>
<sequence>MLTKHLVPKNEKNYVARNRKPHKESIIIGKRTPGDLIELASEIQRADTFTNANACNKLQVIAQQIRFLQQQAESVLRETKLNQELHHVACNFIKVPGNVYHLYKKPDEQRYFSMLSLQEWTNCPHQYLGSFRLELDHSWTPIQCIDQKDAELTLVNKILGENDQNLNLFALQS</sequence>
<dbReference type="EMBL" id="JARPUR010000003">
    <property type="protein sequence ID" value="KAK4879836.1"/>
    <property type="molecule type" value="Genomic_DNA"/>
</dbReference>
<dbReference type="PANTHER" id="PTHR14553:SF1">
    <property type="entry name" value="SIMILAR TO CHROMOSOME 1 OPEN READING FRAME 50"/>
    <property type="match status" value="1"/>
</dbReference>
<dbReference type="AlphaFoldDB" id="A0AAN7PCQ8"/>
<evidence type="ECO:0000313" key="1">
    <source>
        <dbReference type="EMBL" id="KAK4879836.1"/>
    </source>
</evidence>
<evidence type="ECO:0008006" key="3">
    <source>
        <dbReference type="Google" id="ProtNLM"/>
    </source>
</evidence>
<organism evidence="1 2">
    <name type="scientific">Aquatica leii</name>
    <dbReference type="NCBI Taxonomy" id="1421715"/>
    <lineage>
        <taxon>Eukaryota</taxon>
        <taxon>Metazoa</taxon>
        <taxon>Ecdysozoa</taxon>
        <taxon>Arthropoda</taxon>
        <taxon>Hexapoda</taxon>
        <taxon>Insecta</taxon>
        <taxon>Pterygota</taxon>
        <taxon>Neoptera</taxon>
        <taxon>Endopterygota</taxon>
        <taxon>Coleoptera</taxon>
        <taxon>Polyphaga</taxon>
        <taxon>Elateriformia</taxon>
        <taxon>Elateroidea</taxon>
        <taxon>Lampyridae</taxon>
        <taxon>Luciolinae</taxon>
        <taxon>Aquatica</taxon>
    </lineage>
</organism>
<dbReference type="Pfam" id="PF10504">
    <property type="entry name" value="DUF2452"/>
    <property type="match status" value="1"/>
</dbReference>
<proteinExistence type="predicted"/>
<reference evidence="2" key="1">
    <citation type="submission" date="2023-01" db="EMBL/GenBank/DDBJ databases">
        <title>Key to firefly adult light organ development and bioluminescence: homeobox transcription factors regulate luciferase expression and transportation to peroxisome.</title>
        <authorList>
            <person name="Fu X."/>
        </authorList>
    </citation>
    <scope>NUCLEOTIDE SEQUENCE [LARGE SCALE GENOMIC DNA]</scope>
</reference>
<accession>A0AAN7PCQ8</accession>
<keyword evidence="2" id="KW-1185">Reference proteome</keyword>